<comment type="caution">
    <text evidence="2">The sequence shown here is derived from an EMBL/GenBank/DDBJ whole genome shotgun (WGS) entry which is preliminary data.</text>
</comment>
<dbReference type="RefSeq" id="WP_184056496.1">
    <property type="nucleotide sequence ID" value="NZ_JACIJK010000004.1"/>
</dbReference>
<dbReference type="InterPro" id="IPR050266">
    <property type="entry name" value="AB_hydrolase_sf"/>
</dbReference>
<name>A0A7W9BDH1_9SPHN</name>
<gene>
    <name evidence="2" type="ORF">FHS94_001687</name>
</gene>
<dbReference type="Pfam" id="PF00561">
    <property type="entry name" value="Abhydrolase_1"/>
    <property type="match status" value="1"/>
</dbReference>
<dbReference type="InterPro" id="IPR000073">
    <property type="entry name" value="AB_hydrolase_1"/>
</dbReference>
<accession>A0A7W9BDH1</accession>
<dbReference type="AlphaFoldDB" id="A0A7W9BDH1"/>
<dbReference type="PANTHER" id="PTHR43798">
    <property type="entry name" value="MONOACYLGLYCEROL LIPASE"/>
    <property type="match status" value="1"/>
</dbReference>
<keyword evidence="3" id="KW-1185">Reference proteome</keyword>
<dbReference type="PRINTS" id="PR00111">
    <property type="entry name" value="ABHYDROLASE"/>
</dbReference>
<dbReference type="Proteomes" id="UP000546200">
    <property type="component" value="Unassembled WGS sequence"/>
</dbReference>
<sequence>MRTAAKVGIAAGATLAGLSLFSTVLARRSEKLVPPDGRLVNVDGHPIHLIDRGEGPAIVMVHGLGGQMRNFNYGVVDALAERHRVVVIDRPGSGYSPPIVEGDAGISRQAALVAALIETLGLDQPMLVGHSYGGAVSMALALNDPGLVRGLALIAPLTQPIPALPAAIAAITHAPFPARLAFAAAVGSPFSQLNRNRVLAQVFAPEPVAPDFKTRGGGALSRRPGAIAAVAGDIANARTELTELAGRYRTLALPVSILFARGDKLLDPAEHGEKTAASITNGRCELVEGGHMLPVTQPELVTRFIAAAAG</sequence>
<protein>
    <submittedName>
        <fullName evidence="2">Pimeloyl-ACP methyl ester carboxylesterase</fullName>
    </submittedName>
</protein>
<feature type="domain" description="AB hydrolase-1" evidence="1">
    <location>
        <begin position="56"/>
        <end position="294"/>
    </location>
</feature>
<dbReference type="EMBL" id="JACIJK010000004">
    <property type="protein sequence ID" value="MBB5714851.1"/>
    <property type="molecule type" value="Genomic_DNA"/>
</dbReference>
<evidence type="ECO:0000259" key="1">
    <source>
        <dbReference type="Pfam" id="PF00561"/>
    </source>
</evidence>
<reference evidence="2 3" key="1">
    <citation type="submission" date="2020-08" db="EMBL/GenBank/DDBJ databases">
        <title>Genomic Encyclopedia of Type Strains, Phase IV (KMG-IV): sequencing the most valuable type-strain genomes for metagenomic binning, comparative biology and taxonomic classification.</title>
        <authorList>
            <person name="Goeker M."/>
        </authorList>
    </citation>
    <scope>NUCLEOTIDE SEQUENCE [LARGE SCALE GENOMIC DNA]</scope>
    <source>
        <strain evidence="2 3">DSM 100044</strain>
    </source>
</reference>
<evidence type="ECO:0000313" key="3">
    <source>
        <dbReference type="Proteomes" id="UP000546200"/>
    </source>
</evidence>
<proteinExistence type="predicted"/>
<dbReference type="InterPro" id="IPR029058">
    <property type="entry name" value="AB_hydrolase_fold"/>
</dbReference>
<dbReference type="Gene3D" id="3.40.50.1820">
    <property type="entry name" value="alpha/beta hydrolase"/>
    <property type="match status" value="1"/>
</dbReference>
<dbReference type="SUPFAM" id="SSF53474">
    <property type="entry name" value="alpha/beta-Hydrolases"/>
    <property type="match status" value="1"/>
</dbReference>
<evidence type="ECO:0000313" key="2">
    <source>
        <dbReference type="EMBL" id="MBB5714851.1"/>
    </source>
</evidence>
<organism evidence="2 3">
    <name type="scientific">Sphingomonas aerophila</name>
    <dbReference type="NCBI Taxonomy" id="1344948"/>
    <lineage>
        <taxon>Bacteria</taxon>
        <taxon>Pseudomonadati</taxon>
        <taxon>Pseudomonadota</taxon>
        <taxon>Alphaproteobacteria</taxon>
        <taxon>Sphingomonadales</taxon>
        <taxon>Sphingomonadaceae</taxon>
        <taxon>Sphingomonas</taxon>
    </lineage>
</organism>